<evidence type="ECO:0000256" key="1">
    <source>
        <dbReference type="SAM" id="MobiDB-lite"/>
    </source>
</evidence>
<feature type="region of interest" description="Disordered" evidence="1">
    <location>
        <begin position="376"/>
        <end position="398"/>
    </location>
</feature>
<evidence type="ECO:0000313" key="2">
    <source>
        <dbReference type="EMBL" id="SMA42999.1"/>
    </source>
</evidence>
<gene>
    <name evidence="2" type="ORF">EHSB41UT_01536</name>
</gene>
<dbReference type="AlphaFoldDB" id="A0A1X7AHR5"/>
<accession>A0A1X7AHR5</accession>
<dbReference type="EMBL" id="FWPT01000003">
    <property type="protein sequence ID" value="SMA42999.1"/>
    <property type="molecule type" value="Genomic_DNA"/>
</dbReference>
<feature type="compositionally biased region" description="Polar residues" evidence="1">
    <location>
        <begin position="466"/>
        <end position="478"/>
    </location>
</feature>
<dbReference type="RefSeq" id="WP_087108505.1">
    <property type="nucleotide sequence ID" value="NZ_CBCSCN010000008.1"/>
</dbReference>
<keyword evidence="3" id="KW-1185">Reference proteome</keyword>
<dbReference type="Proteomes" id="UP000196573">
    <property type="component" value="Unassembled WGS sequence"/>
</dbReference>
<sequence>MSIFSGWRFLPYLFTPLFFFPLWAQSQLTTFQRYKVTQSQSTANSTATSLLQQYVRPSGTQQPATVVHGGVDTENLAAQLATLVMELKNSKGNRFNLQPVGTIHSDTTPLSQAGANTLPVQAEPAVSLTPEESVNLKLERITLYHPGKDPSLKPDWFSSPDLTVQMVRSSGGFSGSSTSAPDHKLYVEHGKDYATADRKYRQYMQVSESLPHLTTTTSDQSLTFDKLRLSHLAGSAATLAMTDDKTKTAYHRLTEFSGDWSKHLHAIGLINDWLTSDTPVSQISLLFLSEPTAELLDTVTVGEGTGHITADAHELFKTKLTFLGLEYIYATQNAEAGASASQAQEVYWDIEKSVQEKLFAEVNNVELTQKRSRALTKNAEMMRKARVERGSQKHRFDRQHDLASAIKARLQTDSEESNGLADTVSQFALTKTPTPSPRTSPGENRKHRPAPVQSSLIPPPAHPGVQSHSSSLQVPKQR</sequence>
<name>A0A1X7AHR5_9GAMM</name>
<feature type="region of interest" description="Disordered" evidence="1">
    <location>
        <begin position="410"/>
        <end position="478"/>
    </location>
</feature>
<feature type="compositionally biased region" description="Basic and acidic residues" evidence="1">
    <location>
        <begin position="380"/>
        <end position="391"/>
    </location>
</feature>
<organism evidence="2 3">
    <name type="scientific">Parendozoicomonas haliclonae</name>
    <dbReference type="NCBI Taxonomy" id="1960125"/>
    <lineage>
        <taxon>Bacteria</taxon>
        <taxon>Pseudomonadati</taxon>
        <taxon>Pseudomonadota</taxon>
        <taxon>Gammaproteobacteria</taxon>
        <taxon>Oceanospirillales</taxon>
        <taxon>Endozoicomonadaceae</taxon>
        <taxon>Parendozoicomonas</taxon>
    </lineage>
</organism>
<reference evidence="2 3" key="1">
    <citation type="submission" date="2017-03" db="EMBL/GenBank/DDBJ databases">
        <authorList>
            <person name="Afonso C.L."/>
            <person name="Miller P.J."/>
            <person name="Scott M.A."/>
            <person name="Spackman E."/>
            <person name="Goraichik I."/>
            <person name="Dimitrov K.M."/>
            <person name="Suarez D.L."/>
            <person name="Swayne D.E."/>
        </authorList>
    </citation>
    <scope>NUCLEOTIDE SEQUENCE [LARGE SCALE GENOMIC DNA]</scope>
    <source>
        <strain evidence="2">SB41UT1</strain>
    </source>
</reference>
<proteinExistence type="predicted"/>
<evidence type="ECO:0000313" key="3">
    <source>
        <dbReference type="Proteomes" id="UP000196573"/>
    </source>
</evidence>
<feature type="compositionally biased region" description="Low complexity" evidence="1">
    <location>
        <begin position="430"/>
        <end position="441"/>
    </location>
</feature>
<protein>
    <submittedName>
        <fullName evidence="2">Uncharacterized protein</fullName>
    </submittedName>
</protein>